<name>A0A812A0J8_9EURY</name>
<evidence type="ECO:0000313" key="2">
    <source>
        <dbReference type="Proteomes" id="UP000614580"/>
    </source>
</evidence>
<dbReference type="Proteomes" id="UP000614580">
    <property type="component" value="Unassembled WGS sequence"/>
</dbReference>
<gene>
    <name evidence="1" type="ORF">DNFNHJIP_00312</name>
</gene>
<protein>
    <recommendedName>
        <fullName evidence="3">Sulfur reduction protein DsrE</fullName>
    </recommendedName>
</protein>
<dbReference type="AlphaFoldDB" id="A0A812A0J8"/>
<comment type="caution">
    <text evidence="1">The sequence shown here is derived from an EMBL/GenBank/DDBJ whole genome shotgun (WGS) entry which is preliminary data.</text>
</comment>
<accession>A0A812A0J8</accession>
<organism evidence="1 2">
    <name type="scientific">Candidatus Argoarchaeum ethanivorans</name>
    <dbReference type="NCBI Taxonomy" id="2608793"/>
    <lineage>
        <taxon>Archaea</taxon>
        <taxon>Methanobacteriati</taxon>
        <taxon>Methanobacteriota</taxon>
        <taxon>Stenosarchaea group</taxon>
        <taxon>Methanomicrobia</taxon>
        <taxon>Methanosarcinales</taxon>
        <taxon>Methanosarcinales incertae sedis</taxon>
        <taxon>GOM Arc I cluster</taxon>
        <taxon>Candidatus Argoarchaeum</taxon>
    </lineage>
</organism>
<evidence type="ECO:0000313" key="1">
    <source>
        <dbReference type="EMBL" id="CAD7766911.1"/>
    </source>
</evidence>
<dbReference type="SUPFAM" id="SSF75169">
    <property type="entry name" value="DsrEFH-like"/>
    <property type="match status" value="1"/>
</dbReference>
<evidence type="ECO:0008006" key="3">
    <source>
        <dbReference type="Google" id="ProtNLM"/>
    </source>
</evidence>
<dbReference type="EMBL" id="CAJHZY010000026">
    <property type="protein sequence ID" value="CAD7766911.1"/>
    <property type="molecule type" value="Genomic_DNA"/>
</dbReference>
<dbReference type="Gene3D" id="3.40.1260.10">
    <property type="entry name" value="DsrEFH-like"/>
    <property type="match status" value="1"/>
</dbReference>
<dbReference type="Pfam" id="PF02635">
    <property type="entry name" value="DsrE"/>
    <property type="match status" value="1"/>
</dbReference>
<proteinExistence type="predicted"/>
<dbReference type="InterPro" id="IPR027396">
    <property type="entry name" value="DsrEFH-like"/>
</dbReference>
<dbReference type="InterPro" id="IPR003787">
    <property type="entry name" value="Sulphur_relay_DsrE/F-like"/>
</dbReference>
<sequence>MTKLGIFLLAKGVECEHLDTNMFNVTEEMQKFVDSGGKILACGMCLKIRQSGGSQMCPMSTMKDMYDLITKSDKVVTF</sequence>
<reference evidence="1" key="1">
    <citation type="submission" date="2020-12" db="EMBL/GenBank/DDBJ databases">
        <authorList>
            <person name="Hahn C.J."/>
            <person name="Laso-Perez R."/>
            <person name="Vulcano F."/>
            <person name="Vaziourakis K.-M."/>
            <person name="Stokke R."/>
            <person name="Steen I.H."/>
            <person name="Teske A."/>
            <person name="Boetius A."/>
            <person name="Liebeke M."/>
            <person name="Amann R."/>
            <person name="Knittel K."/>
        </authorList>
    </citation>
    <scope>NUCLEOTIDE SEQUENCE</scope>
    <source>
        <strain evidence="1">Gfbio:c6db26ca-90af-429b-aeed-0e3e8aed0b5e:GoM-Arc1_AMV-AAA_792_C10</strain>
    </source>
</reference>